<reference evidence="1" key="1">
    <citation type="submission" date="2025-08" db="UniProtKB">
        <authorList>
            <consortium name="RefSeq"/>
        </authorList>
    </citation>
    <scope>IDENTIFICATION</scope>
    <source>
        <tissue evidence="1">Whole insect</tissue>
    </source>
</reference>
<dbReference type="AlphaFoldDB" id="A0A6P7FHF2"/>
<protein>
    <submittedName>
        <fullName evidence="1">Uncharacterized protein LOC114330382</fullName>
    </submittedName>
</protein>
<name>A0A6P7FHF2_DIAVI</name>
<dbReference type="RefSeq" id="XP_028135524.1">
    <property type="nucleotide sequence ID" value="XM_028279723.1"/>
</dbReference>
<proteinExistence type="predicted"/>
<evidence type="ECO:0000313" key="1">
    <source>
        <dbReference type="RefSeq" id="XP_028135524.1"/>
    </source>
</evidence>
<organism evidence="1">
    <name type="scientific">Diabrotica virgifera virgifera</name>
    <name type="common">western corn rootworm</name>
    <dbReference type="NCBI Taxonomy" id="50390"/>
    <lineage>
        <taxon>Eukaryota</taxon>
        <taxon>Metazoa</taxon>
        <taxon>Ecdysozoa</taxon>
        <taxon>Arthropoda</taxon>
        <taxon>Hexapoda</taxon>
        <taxon>Insecta</taxon>
        <taxon>Pterygota</taxon>
        <taxon>Neoptera</taxon>
        <taxon>Endopterygota</taxon>
        <taxon>Coleoptera</taxon>
        <taxon>Polyphaga</taxon>
        <taxon>Cucujiformia</taxon>
        <taxon>Chrysomeloidea</taxon>
        <taxon>Chrysomelidae</taxon>
        <taxon>Galerucinae</taxon>
        <taxon>Diabroticina</taxon>
        <taxon>Diabroticites</taxon>
        <taxon>Diabrotica</taxon>
    </lineage>
</organism>
<gene>
    <name evidence="1" type="primary">LOC114330382</name>
</gene>
<dbReference type="InParanoid" id="A0A6P7FHF2"/>
<accession>A0A6P7FHF2</accession>
<sequence>MELENIVANTVYLKAREGGSDSNKGKSKKWRKILQFPHISQCIDLINKIGKYLLPNSIVACIFKDLTALIEVRSHTNIYLLCTDKTFTKHKLYVYFKCLH</sequence>
<dbReference type="Gene3D" id="1.10.167.10">
    <property type="entry name" value="Regulator of G-protein Signalling 4, domain 2"/>
    <property type="match status" value="1"/>
</dbReference>
<dbReference type="InterPro" id="IPR044926">
    <property type="entry name" value="RGS_subdomain_2"/>
</dbReference>